<keyword evidence="1" id="KW-0812">Transmembrane</keyword>
<dbReference type="EMBL" id="BSTJ01000006">
    <property type="protein sequence ID" value="GLY76929.1"/>
    <property type="molecule type" value="Genomic_DNA"/>
</dbReference>
<keyword evidence="1" id="KW-0472">Membrane</keyword>
<feature type="transmembrane region" description="Helical" evidence="1">
    <location>
        <begin position="231"/>
        <end position="251"/>
    </location>
</feature>
<name>A0A9W6VRG0_9ACTN</name>
<gene>
    <name evidence="2" type="ORF">Airi01_051960</name>
</gene>
<reference evidence="2" key="1">
    <citation type="submission" date="2023-03" db="EMBL/GenBank/DDBJ databases">
        <title>Actinoallomurus iriomotensis NBRC 103681.</title>
        <authorList>
            <person name="Ichikawa N."/>
            <person name="Sato H."/>
            <person name="Tonouchi N."/>
        </authorList>
    </citation>
    <scope>NUCLEOTIDE SEQUENCE</scope>
    <source>
        <strain evidence="2">NBRC 103681</strain>
    </source>
</reference>
<accession>A0A9W6VRG0</accession>
<comment type="caution">
    <text evidence="2">The sequence shown here is derived from an EMBL/GenBank/DDBJ whole genome shotgun (WGS) entry which is preliminary data.</text>
</comment>
<proteinExistence type="predicted"/>
<sequence length="260" mass="27345">MNIARMLVRLYPAAFRSRWGPALEGEIGTGGWKAWPNVLAGIADMWLHPVVWPAESCTQRYRRAATMAVAVSAVCWFITHAVMELHAPLPVKTAGSWPMSVCSLLMLLGLALVAPRPRMTLNAVIAVVRCAAARFAVPVALGAGVVVCVDTGAYTAAPTLLRPVLLACWWTALALAAIQSCRIVAAFGQAVVVPPRPGRLKLGLWVLAAAVTAPGPILLHASTTNGHLDLLSAASGAGLLVLVPAFAGTLYDIRHLSPAD</sequence>
<feature type="transmembrane region" description="Helical" evidence="1">
    <location>
        <begin position="202"/>
        <end position="219"/>
    </location>
</feature>
<keyword evidence="1" id="KW-1133">Transmembrane helix</keyword>
<feature type="transmembrane region" description="Helical" evidence="1">
    <location>
        <begin position="64"/>
        <end position="83"/>
    </location>
</feature>
<evidence type="ECO:0000313" key="3">
    <source>
        <dbReference type="Proteomes" id="UP001165135"/>
    </source>
</evidence>
<feature type="transmembrane region" description="Helical" evidence="1">
    <location>
        <begin position="135"/>
        <end position="157"/>
    </location>
</feature>
<feature type="transmembrane region" description="Helical" evidence="1">
    <location>
        <begin position="95"/>
        <end position="114"/>
    </location>
</feature>
<dbReference type="Proteomes" id="UP001165135">
    <property type="component" value="Unassembled WGS sequence"/>
</dbReference>
<evidence type="ECO:0000256" key="1">
    <source>
        <dbReference type="SAM" id="Phobius"/>
    </source>
</evidence>
<dbReference type="AlphaFoldDB" id="A0A9W6VRG0"/>
<feature type="transmembrane region" description="Helical" evidence="1">
    <location>
        <begin position="169"/>
        <end position="190"/>
    </location>
</feature>
<evidence type="ECO:0000313" key="2">
    <source>
        <dbReference type="EMBL" id="GLY76929.1"/>
    </source>
</evidence>
<protein>
    <submittedName>
        <fullName evidence="2">Uncharacterized protein</fullName>
    </submittedName>
</protein>
<organism evidence="2 3">
    <name type="scientific">Actinoallomurus iriomotensis</name>
    <dbReference type="NCBI Taxonomy" id="478107"/>
    <lineage>
        <taxon>Bacteria</taxon>
        <taxon>Bacillati</taxon>
        <taxon>Actinomycetota</taxon>
        <taxon>Actinomycetes</taxon>
        <taxon>Streptosporangiales</taxon>
        <taxon>Thermomonosporaceae</taxon>
        <taxon>Actinoallomurus</taxon>
    </lineage>
</organism>